<feature type="compositionally biased region" description="Acidic residues" evidence="1">
    <location>
        <begin position="197"/>
        <end position="208"/>
    </location>
</feature>
<keyword evidence="3" id="KW-1185">Reference proteome</keyword>
<accession>A0A6I9YIK7</accession>
<dbReference type="GeneID" id="106550769"/>
<evidence type="ECO:0000259" key="2">
    <source>
        <dbReference type="Pfam" id="PF03732"/>
    </source>
</evidence>
<dbReference type="RefSeq" id="XP_013924203.1">
    <property type="nucleotide sequence ID" value="XM_014068728.1"/>
</dbReference>
<feature type="region of interest" description="Disordered" evidence="1">
    <location>
        <begin position="185"/>
        <end position="236"/>
    </location>
</feature>
<dbReference type="AlphaFoldDB" id="A0A6I9YIK7"/>
<sequence>MATLNFAPFNYGAETWESYTARFECFLVAHDLTELTDERKCAFFLSVCGSDVFHTARALTAPDPIKAVPWPELMAKLKSHYAPSPSKIASRHAFHQRSQAEGESVSAYVAALRSAALHCEFRDLDEALLDRLVCGLRDLKLQKRLLTKSDLSFQKAFDEVRASEIAAASLATIAKTRAANAAQPANAFNTVTSQPDSESEDSDAETYNEDINRLDEASRKSWQRQKSRPKSACSGC</sequence>
<evidence type="ECO:0000256" key="1">
    <source>
        <dbReference type="SAM" id="MobiDB-lite"/>
    </source>
</evidence>
<name>A0A6I9YIK7_9SAUR</name>
<dbReference type="PANTHER" id="PTHR33198:SF19">
    <property type="entry name" value="CCHC-TYPE DOMAIN-CONTAINING PROTEIN"/>
    <property type="match status" value="1"/>
</dbReference>
<feature type="domain" description="Retrotransposon gag" evidence="2">
    <location>
        <begin position="67"/>
        <end position="138"/>
    </location>
</feature>
<feature type="non-terminal residue" evidence="4">
    <location>
        <position position="236"/>
    </location>
</feature>
<proteinExistence type="predicted"/>
<dbReference type="Proteomes" id="UP000504617">
    <property type="component" value="Unplaced"/>
</dbReference>
<evidence type="ECO:0000313" key="4">
    <source>
        <dbReference type="RefSeq" id="XP_013924203.1"/>
    </source>
</evidence>
<dbReference type="InterPro" id="IPR005162">
    <property type="entry name" value="Retrotrans_gag_dom"/>
</dbReference>
<feature type="compositionally biased region" description="Basic and acidic residues" evidence="1">
    <location>
        <begin position="210"/>
        <end position="219"/>
    </location>
</feature>
<dbReference type="KEGG" id="tsr:106550769"/>
<organism evidence="3 4">
    <name type="scientific">Thamnophis sirtalis</name>
    <dbReference type="NCBI Taxonomy" id="35019"/>
    <lineage>
        <taxon>Eukaryota</taxon>
        <taxon>Metazoa</taxon>
        <taxon>Chordata</taxon>
        <taxon>Craniata</taxon>
        <taxon>Vertebrata</taxon>
        <taxon>Euteleostomi</taxon>
        <taxon>Lepidosauria</taxon>
        <taxon>Squamata</taxon>
        <taxon>Bifurcata</taxon>
        <taxon>Unidentata</taxon>
        <taxon>Episquamata</taxon>
        <taxon>Toxicofera</taxon>
        <taxon>Serpentes</taxon>
        <taxon>Colubroidea</taxon>
        <taxon>Colubridae</taxon>
        <taxon>Natricinae</taxon>
        <taxon>Thamnophis</taxon>
    </lineage>
</organism>
<dbReference type="Pfam" id="PF03732">
    <property type="entry name" value="Retrotrans_gag"/>
    <property type="match status" value="1"/>
</dbReference>
<evidence type="ECO:0000313" key="3">
    <source>
        <dbReference type="Proteomes" id="UP000504617"/>
    </source>
</evidence>
<dbReference type="OrthoDB" id="9049943at2759"/>
<gene>
    <name evidence="4" type="primary">LOC106550769</name>
</gene>
<protein>
    <submittedName>
        <fullName evidence="4">Uncharacterized protein LOC106550769</fullName>
    </submittedName>
</protein>
<reference evidence="4" key="1">
    <citation type="submission" date="2025-08" db="UniProtKB">
        <authorList>
            <consortium name="RefSeq"/>
        </authorList>
    </citation>
    <scope>IDENTIFICATION</scope>
</reference>
<dbReference type="PANTHER" id="PTHR33198">
    <property type="entry name" value="ANK_REP_REGION DOMAIN-CONTAINING PROTEIN-RELATED"/>
    <property type="match status" value="1"/>
</dbReference>